<evidence type="ECO:0000313" key="2">
    <source>
        <dbReference type="EMBL" id="KAI0503911.1"/>
    </source>
</evidence>
<comment type="caution">
    <text evidence="2">The sequence shown here is derived from an EMBL/GenBank/DDBJ whole genome shotgun (WGS) entry which is preliminary data.</text>
</comment>
<reference evidence="2" key="1">
    <citation type="journal article" date="2022" name="Front. Genet.">
        <title>Chromosome-Scale Assembly of the Dendrobium nobile Genome Provides Insights Into the Molecular Mechanism of the Biosynthesis of the Medicinal Active Ingredient of Dendrobium.</title>
        <authorList>
            <person name="Xu Q."/>
            <person name="Niu S.-C."/>
            <person name="Li K.-L."/>
            <person name="Zheng P.-J."/>
            <person name="Zhang X.-J."/>
            <person name="Jia Y."/>
            <person name="Liu Y."/>
            <person name="Niu Y.-X."/>
            <person name="Yu L.-H."/>
            <person name="Chen D.-F."/>
            <person name="Zhang G.-Q."/>
        </authorList>
    </citation>
    <scope>NUCLEOTIDE SEQUENCE</scope>
    <source>
        <tissue evidence="2">Leaf</tissue>
    </source>
</reference>
<name>A0A8T3B4B1_DENNO</name>
<dbReference type="InterPro" id="IPR026960">
    <property type="entry name" value="RVT-Znf"/>
</dbReference>
<dbReference type="EMBL" id="JAGYWB010000011">
    <property type="protein sequence ID" value="KAI0503911.1"/>
    <property type="molecule type" value="Genomic_DNA"/>
</dbReference>
<evidence type="ECO:0000259" key="1">
    <source>
        <dbReference type="Pfam" id="PF13966"/>
    </source>
</evidence>
<feature type="domain" description="Reverse transcriptase zinc-binding" evidence="1">
    <location>
        <begin position="120"/>
        <end position="197"/>
    </location>
</feature>
<dbReference type="Pfam" id="PF13966">
    <property type="entry name" value="zf-RVT"/>
    <property type="match status" value="1"/>
</dbReference>
<protein>
    <recommendedName>
        <fullName evidence="1">Reverse transcriptase zinc-binding domain-containing protein</fullName>
    </recommendedName>
</protein>
<keyword evidence="3" id="KW-1185">Reference proteome</keyword>
<gene>
    <name evidence="2" type="ORF">KFK09_014857</name>
</gene>
<dbReference type="Proteomes" id="UP000829196">
    <property type="component" value="Unassembled WGS sequence"/>
</dbReference>
<organism evidence="2 3">
    <name type="scientific">Dendrobium nobile</name>
    <name type="common">Orchid</name>
    <dbReference type="NCBI Taxonomy" id="94219"/>
    <lineage>
        <taxon>Eukaryota</taxon>
        <taxon>Viridiplantae</taxon>
        <taxon>Streptophyta</taxon>
        <taxon>Embryophyta</taxon>
        <taxon>Tracheophyta</taxon>
        <taxon>Spermatophyta</taxon>
        <taxon>Magnoliopsida</taxon>
        <taxon>Liliopsida</taxon>
        <taxon>Asparagales</taxon>
        <taxon>Orchidaceae</taxon>
        <taxon>Epidendroideae</taxon>
        <taxon>Malaxideae</taxon>
        <taxon>Dendrobiinae</taxon>
        <taxon>Dendrobium</taxon>
    </lineage>
</organism>
<sequence length="289" mass="33373">MGNNIVNCSSSWKLLKDGCKMLKPIVRWTLVDDEDVDVFKDIWILDKCINRWPTFVVPHDDEAVFVKELIQNGCWNVPKSLNMFGTYLVCLILQVKIAQDGGGDEMELVQQKFGLTIVGMAFNALNQHRSEFLQWNWFKKLKLNARVDLFWWRVFKNAIPTFKFLQQRRLRDNASCPRGCIAIEDTEHVLCTCLKLKEVINLLNLWGFGIPVFRSYEESVIWMESIALKRGLLANLYCNAVFLSWKARNKRIHEGMEESPSFIASNAICYTSILHTIAISLWATGMSIN</sequence>
<accession>A0A8T3B4B1</accession>
<dbReference type="AlphaFoldDB" id="A0A8T3B4B1"/>
<evidence type="ECO:0000313" key="3">
    <source>
        <dbReference type="Proteomes" id="UP000829196"/>
    </source>
</evidence>
<proteinExistence type="predicted"/>